<feature type="transmembrane region" description="Helical" evidence="6">
    <location>
        <begin position="6"/>
        <end position="28"/>
    </location>
</feature>
<dbReference type="InterPro" id="IPR007632">
    <property type="entry name" value="Anoctamin"/>
</dbReference>
<keyword evidence="9" id="KW-1185">Reference proteome</keyword>
<comment type="similarity">
    <text evidence="2 6">Belongs to the anoctamin family.</text>
</comment>
<dbReference type="Proteomes" id="UP001345963">
    <property type="component" value="Unassembled WGS sequence"/>
</dbReference>
<evidence type="ECO:0000313" key="9">
    <source>
        <dbReference type="Proteomes" id="UP001345963"/>
    </source>
</evidence>
<gene>
    <name evidence="8" type="primary">ANO1_2</name>
    <name evidence="8" type="ORF">ATANTOWER_017883</name>
</gene>
<organism evidence="8 9">
    <name type="scientific">Ataeniobius toweri</name>
    <dbReference type="NCBI Taxonomy" id="208326"/>
    <lineage>
        <taxon>Eukaryota</taxon>
        <taxon>Metazoa</taxon>
        <taxon>Chordata</taxon>
        <taxon>Craniata</taxon>
        <taxon>Vertebrata</taxon>
        <taxon>Euteleostomi</taxon>
        <taxon>Actinopterygii</taxon>
        <taxon>Neopterygii</taxon>
        <taxon>Teleostei</taxon>
        <taxon>Neoteleostei</taxon>
        <taxon>Acanthomorphata</taxon>
        <taxon>Ovalentaria</taxon>
        <taxon>Atherinomorphae</taxon>
        <taxon>Cyprinodontiformes</taxon>
        <taxon>Goodeidae</taxon>
        <taxon>Ataeniobius</taxon>
    </lineage>
</organism>
<feature type="domain" description="Anoctamin transmembrane" evidence="7">
    <location>
        <begin position="6"/>
        <end position="62"/>
    </location>
</feature>
<evidence type="ECO:0000256" key="3">
    <source>
        <dbReference type="ARBA" id="ARBA00022692"/>
    </source>
</evidence>
<evidence type="ECO:0000313" key="8">
    <source>
        <dbReference type="EMBL" id="MED6237024.1"/>
    </source>
</evidence>
<proteinExistence type="inferred from homology"/>
<name>A0ABU7AHT9_9TELE</name>
<dbReference type="PANTHER" id="PTHR12308:SF13">
    <property type="entry name" value="ANOCTAMIN-1"/>
    <property type="match status" value="1"/>
</dbReference>
<keyword evidence="4 6" id="KW-1133">Transmembrane helix</keyword>
<dbReference type="Pfam" id="PF04547">
    <property type="entry name" value="Anoctamin"/>
    <property type="match status" value="1"/>
</dbReference>
<keyword evidence="3 6" id="KW-0812">Transmembrane</keyword>
<comment type="caution">
    <text evidence="8">The sequence shown here is derived from an EMBL/GenBank/DDBJ whole genome shotgun (WGS) entry which is preliminary data.</text>
</comment>
<dbReference type="PANTHER" id="PTHR12308">
    <property type="entry name" value="ANOCTAMIN"/>
    <property type="match status" value="1"/>
</dbReference>
<accession>A0ABU7AHT9</accession>
<dbReference type="EMBL" id="JAHUTI010013532">
    <property type="protein sequence ID" value="MED6237024.1"/>
    <property type="molecule type" value="Genomic_DNA"/>
</dbReference>
<protein>
    <recommendedName>
        <fullName evidence="6">Anoctamin</fullName>
    </recommendedName>
</protein>
<evidence type="ECO:0000259" key="7">
    <source>
        <dbReference type="Pfam" id="PF04547"/>
    </source>
</evidence>
<evidence type="ECO:0000256" key="1">
    <source>
        <dbReference type="ARBA" id="ARBA00004141"/>
    </source>
</evidence>
<comment type="subcellular location">
    <subcellularLocation>
        <location evidence="1 6">Membrane</location>
        <topology evidence="1 6">Multi-pass membrane protein</topology>
    </subcellularLocation>
</comment>
<evidence type="ECO:0000256" key="6">
    <source>
        <dbReference type="RuleBase" id="RU280814"/>
    </source>
</evidence>
<evidence type="ECO:0000256" key="5">
    <source>
        <dbReference type="ARBA" id="ARBA00023136"/>
    </source>
</evidence>
<evidence type="ECO:0000256" key="4">
    <source>
        <dbReference type="ARBA" id="ARBA00022989"/>
    </source>
</evidence>
<evidence type="ECO:0000256" key="2">
    <source>
        <dbReference type="ARBA" id="ARBA00009671"/>
    </source>
</evidence>
<dbReference type="InterPro" id="IPR049452">
    <property type="entry name" value="Anoctamin_TM"/>
</dbReference>
<keyword evidence="5 6" id="KW-0472">Membrane</keyword>
<reference evidence="8 9" key="1">
    <citation type="submission" date="2021-07" db="EMBL/GenBank/DDBJ databases">
        <authorList>
            <person name="Palmer J.M."/>
        </authorList>
    </citation>
    <scope>NUCLEOTIDE SEQUENCE [LARGE SCALE GENOMIC DNA]</scope>
    <source>
        <strain evidence="8 9">AT_MEX2019</strain>
        <tissue evidence="8">Muscle</tissue>
    </source>
</reference>
<comment type="caution">
    <text evidence="6">Lacks conserved residue(s) required for the propagation of feature annotation.</text>
</comment>
<sequence>MRSSHIIQFGMVTLFVASFPLAPLFALLNNIIEIRLDAKKFVKELRRPIAAKAKDIGTFLKYQQTK</sequence>